<gene>
    <name evidence="4" type="ORF">FNZ56_12640</name>
</gene>
<dbReference type="SUPFAM" id="SSF55729">
    <property type="entry name" value="Acyl-CoA N-acyltransferases (Nat)"/>
    <property type="match status" value="1"/>
</dbReference>
<evidence type="ECO:0000313" key="5">
    <source>
        <dbReference type="Proteomes" id="UP000315891"/>
    </source>
</evidence>
<keyword evidence="1 4" id="KW-0808">Transferase</keyword>
<dbReference type="OrthoDB" id="9792929at2"/>
<evidence type="ECO:0000256" key="2">
    <source>
        <dbReference type="ARBA" id="ARBA00023315"/>
    </source>
</evidence>
<organism evidence="4 5">
    <name type="scientific">Pseudoluteimonas lycopersici</name>
    <dbReference type="NCBI Taxonomy" id="1324796"/>
    <lineage>
        <taxon>Bacteria</taxon>
        <taxon>Pseudomonadati</taxon>
        <taxon>Pseudomonadota</taxon>
        <taxon>Gammaproteobacteria</taxon>
        <taxon>Lysobacterales</taxon>
        <taxon>Lysobacteraceae</taxon>
        <taxon>Pseudoluteimonas</taxon>
    </lineage>
</organism>
<evidence type="ECO:0000256" key="1">
    <source>
        <dbReference type="ARBA" id="ARBA00022679"/>
    </source>
</evidence>
<dbReference type="Proteomes" id="UP000315891">
    <property type="component" value="Chromosome"/>
</dbReference>
<reference evidence="4 5" key="1">
    <citation type="submission" date="2019-07" db="EMBL/GenBank/DDBJ databases">
        <title>Lysobacter weifangensis sp. nov., isolated from bensulfuron-methyl contaminated farmland soil.</title>
        <authorList>
            <person name="Zhao H."/>
        </authorList>
    </citation>
    <scope>NUCLEOTIDE SEQUENCE [LARGE SCALE GENOMIC DNA]</scope>
    <source>
        <strain evidence="4 5">CC-Bw-6</strain>
    </source>
</reference>
<keyword evidence="5" id="KW-1185">Reference proteome</keyword>
<dbReference type="PANTHER" id="PTHR43877">
    <property type="entry name" value="AMINOALKYLPHOSPHONATE N-ACETYLTRANSFERASE-RELATED-RELATED"/>
    <property type="match status" value="1"/>
</dbReference>
<dbReference type="RefSeq" id="WP_143880179.1">
    <property type="nucleotide sequence ID" value="NZ_BAABLZ010000001.1"/>
</dbReference>
<dbReference type="AlphaFoldDB" id="A0A516V827"/>
<dbReference type="GO" id="GO:0016747">
    <property type="term" value="F:acyltransferase activity, transferring groups other than amino-acyl groups"/>
    <property type="evidence" value="ECO:0007669"/>
    <property type="project" value="InterPro"/>
</dbReference>
<keyword evidence="2" id="KW-0012">Acyltransferase</keyword>
<feature type="domain" description="N-acetyltransferase" evidence="3">
    <location>
        <begin position="4"/>
        <end position="149"/>
    </location>
</feature>
<dbReference type="PROSITE" id="PS51186">
    <property type="entry name" value="GNAT"/>
    <property type="match status" value="1"/>
</dbReference>
<proteinExistence type="predicted"/>
<evidence type="ECO:0000259" key="3">
    <source>
        <dbReference type="PROSITE" id="PS51186"/>
    </source>
</evidence>
<evidence type="ECO:0000313" key="4">
    <source>
        <dbReference type="EMBL" id="QDQ74670.1"/>
    </source>
</evidence>
<protein>
    <submittedName>
        <fullName evidence="4">GNAT family N-acetyltransferase</fullName>
    </submittedName>
</protein>
<dbReference type="Pfam" id="PF00583">
    <property type="entry name" value="Acetyltransf_1"/>
    <property type="match status" value="1"/>
</dbReference>
<accession>A0A516V827</accession>
<dbReference type="InterPro" id="IPR016181">
    <property type="entry name" value="Acyl_CoA_acyltransferase"/>
</dbReference>
<dbReference type="Gene3D" id="3.40.630.30">
    <property type="match status" value="1"/>
</dbReference>
<dbReference type="PANTHER" id="PTHR43877:SF2">
    <property type="entry name" value="AMINOALKYLPHOSPHONATE N-ACETYLTRANSFERASE-RELATED"/>
    <property type="match status" value="1"/>
</dbReference>
<sequence>MNDFTTRRAGDDDIARVAPLFDAYRSFYGQPSDVARADAFLRERHTRGESALLLAERDGDVLGFAHLYPLFSSVRTARLWLLNDLFVADSARRQGVARALLDAAAAFAHEQGAAGLMLETTRDNGPARALYRAAGWNEDASQWYSLPLE</sequence>
<dbReference type="EMBL" id="CP041742">
    <property type="protein sequence ID" value="QDQ74670.1"/>
    <property type="molecule type" value="Genomic_DNA"/>
</dbReference>
<name>A0A516V827_9GAMM</name>
<dbReference type="InterPro" id="IPR000182">
    <property type="entry name" value="GNAT_dom"/>
</dbReference>
<dbReference type="CDD" id="cd04301">
    <property type="entry name" value="NAT_SF"/>
    <property type="match status" value="1"/>
</dbReference>
<dbReference type="InterPro" id="IPR050832">
    <property type="entry name" value="Bact_Acetyltransf"/>
</dbReference>